<dbReference type="PANTHER" id="PTHR43047">
    <property type="entry name" value="TWO-COMPONENT HISTIDINE PROTEIN KINASE"/>
    <property type="match status" value="1"/>
</dbReference>
<dbReference type="CDD" id="cd17546">
    <property type="entry name" value="REC_hyHK_CKI1_RcsC-like"/>
    <property type="match status" value="1"/>
</dbReference>
<dbReference type="GO" id="GO:0005886">
    <property type="term" value="C:plasma membrane"/>
    <property type="evidence" value="ECO:0007669"/>
    <property type="project" value="TreeGrafter"/>
</dbReference>
<dbReference type="Gene3D" id="3.30.565.10">
    <property type="entry name" value="Histidine kinase-like ATPase, C-terminal domain"/>
    <property type="match status" value="1"/>
</dbReference>
<evidence type="ECO:0000256" key="3">
    <source>
        <dbReference type="ARBA" id="ARBA00022553"/>
    </source>
</evidence>
<dbReference type="InterPro" id="IPR003661">
    <property type="entry name" value="HisK_dim/P_dom"/>
</dbReference>
<dbReference type="SUPFAM" id="SSF55781">
    <property type="entry name" value="GAF domain-like"/>
    <property type="match status" value="1"/>
</dbReference>
<dbReference type="Pfam" id="PF00072">
    <property type="entry name" value="Response_reg"/>
    <property type="match status" value="1"/>
</dbReference>
<evidence type="ECO:0000256" key="6">
    <source>
        <dbReference type="PROSITE-ProRule" id="PRU00169"/>
    </source>
</evidence>
<dbReference type="Proteomes" id="UP001147752">
    <property type="component" value="Unassembled WGS sequence"/>
</dbReference>
<feature type="domain" description="Histidine kinase" evidence="8">
    <location>
        <begin position="628"/>
        <end position="889"/>
    </location>
</feature>
<comment type="caution">
    <text evidence="10">The sequence shown here is derived from an EMBL/GenBank/DDBJ whole genome shotgun (WGS) entry which is preliminary data.</text>
</comment>
<dbReference type="InterPro" id="IPR003594">
    <property type="entry name" value="HATPase_dom"/>
</dbReference>
<dbReference type="GeneID" id="81466092"/>
<dbReference type="EC" id="2.7.13.3" evidence="2"/>
<dbReference type="InterPro" id="IPR036890">
    <property type="entry name" value="HATPase_C_sf"/>
</dbReference>
<dbReference type="FunFam" id="3.30.450.40:FF:000083">
    <property type="entry name" value="Sensor histidine kinase/response regulator, putative (AFU_orthologue AFUA_4G00660)"/>
    <property type="match status" value="1"/>
</dbReference>
<dbReference type="GO" id="GO:0000155">
    <property type="term" value="F:phosphorelay sensor kinase activity"/>
    <property type="evidence" value="ECO:0007669"/>
    <property type="project" value="InterPro"/>
</dbReference>
<dbReference type="InterPro" id="IPR036097">
    <property type="entry name" value="HisK_dim/P_sf"/>
</dbReference>
<dbReference type="InterPro" id="IPR001789">
    <property type="entry name" value="Sig_transdc_resp-reg_receiver"/>
</dbReference>
<dbReference type="FunFam" id="3.30.565.10:FF:000201">
    <property type="entry name" value="Sensor histidine kinase/response regulator, putative (AFU_orthologue AFUA_4G01020)"/>
    <property type="match status" value="1"/>
</dbReference>
<dbReference type="InterPro" id="IPR029016">
    <property type="entry name" value="GAF-like_dom_sf"/>
</dbReference>
<evidence type="ECO:0000256" key="1">
    <source>
        <dbReference type="ARBA" id="ARBA00000085"/>
    </source>
</evidence>
<feature type="compositionally biased region" description="Polar residues" evidence="7">
    <location>
        <begin position="1"/>
        <end position="15"/>
    </location>
</feature>
<feature type="modified residue" description="4-aspartylphosphate" evidence="6">
    <location>
        <position position="1163"/>
    </location>
</feature>
<feature type="compositionally biased region" description="Low complexity" evidence="7">
    <location>
        <begin position="1090"/>
        <end position="1104"/>
    </location>
</feature>
<evidence type="ECO:0000256" key="5">
    <source>
        <dbReference type="ARBA" id="ARBA00022777"/>
    </source>
</evidence>
<dbReference type="Pfam" id="PF00512">
    <property type="entry name" value="HisKA"/>
    <property type="match status" value="1"/>
</dbReference>
<dbReference type="Gene3D" id="3.40.50.2300">
    <property type="match status" value="1"/>
</dbReference>
<evidence type="ECO:0000259" key="9">
    <source>
        <dbReference type="PROSITE" id="PS50110"/>
    </source>
</evidence>
<evidence type="ECO:0000259" key="8">
    <source>
        <dbReference type="PROSITE" id="PS50109"/>
    </source>
</evidence>
<dbReference type="SMART" id="SM00448">
    <property type="entry name" value="REC"/>
    <property type="match status" value="1"/>
</dbReference>
<dbReference type="Gene3D" id="1.10.287.130">
    <property type="match status" value="1"/>
</dbReference>
<proteinExistence type="predicted"/>
<dbReference type="EMBL" id="JAPZBT010000004">
    <property type="protein sequence ID" value="KAJ5359995.1"/>
    <property type="molecule type" value="Genomic_DNA"/>
</dbReference>
<name>A0A9W9UYM0_9EURO</name>
<keyword evidence="5" id="KW-0418">Kinase</keyword>
<accession>A0A9W9UYM0</accession>
<dbReference type="Pfam" id="PF02518">
    <property type="entry name" value="HATPase_c"/>
    <property type="match status" value="1"/>
</dbReference>
<feature type="domain" description="Response regulatory" evidence="9">
    <location>
        <begin position="1112"/>
        <end position="1232"/>
    </location>
</feature>
<evidence type="ECO:0000256" key="4">
    <source>
        <dbReference type="ARBA" id="ARBA00022679"/>
    </source>
</evidence>
<dbReference type="InterPro" id="IPR005467">
    <property type="entry name" value="His_kinase_dom"/>
</dbReference>
<dbReference type="AlphaFoldDB" id="A0A9W9UYM0"/>
<dbReference type="FunFam" id="1.10.287.130:FF:000023">
    <property type="entry name" value="Sensor histidine kinase/response regulator, putative"/>
    <property type="match status" value="1"/>
</dbReference>
<feature type="compositionally biased region" description="Polar residues" evidence="7">
    <location>
        <begin position="1064"/>
        <end position="1074"/>
    </location>
</feature>
<dbReference type="SMART" id="SM00387">
    <property type="entry name" value="HATPase_c"/>
    <property type="match status" value="1"/>
</dbReference>
<reference evidence="10" key="1">
    <citation type="submission" date="2022-12" db="EMBL/GenBank/DDBJ databases">
        <authorList>
            <person name="Petersen C."/>
        </authorList>
    </citation>
    <scope>NUCLEOTIDE SEQUENCE</scope>
    <source>
        <strain evidence="10">IBT 3081</strain>
    </source>
</reference>
<feature type="region of interest" description="Disordered" evidence="7">
    <location>
        <begin position="1064"/>
        <end position="1104"/>
    </location>
</feature>
<dbReference type="PROSITE" id="PS50110">
    <property type="entry name" value="RESPONSE_REGULATORY"/>
    <property type="match status" value="1"/>
</dbReference>
<dbReference type="PRINTS" id="PR00344">
    <property type="entry name" value="BCTRLSENSOR"/>
</dbReference>
<sequence>MNSAGVSAFHSTPNQDPERERIRDLSRYYCTVTQAFPAPDATSSEDQETPAAPTGDEQPTGCELAKDITLNALAQLGVLRFNANRCFVSIIDGETQHIIAETTGSVSLRDKNRHKPGDGIYLGARSLDLIWGVCPHTVKLFTGRATEDIDTSNVTANRTRYIIRDFTLEDCFKDRPYVREWPHMRFYAEVPLFSASGYVLGSYCIVDDKPWTEFGDEQINDLQEVADAIGLHLENVRMSLAHIRTEKLVKGLTNFVKNHADFDPEEASNHGRLQSSVNAANLVPHKIAATTPDADADADGESDITPVLDVSLCPAVQCASPKSGQSSSSTVAGDESMFFLQDRRTVTEPSSLYSGFSDRPMVLSPGEEKSMGEALKSGETGAPQGIDQGFSQLSLTESKPIYERISSIYSRATALLRDSMDLDGVAFLDACPTNFAFVPEQPEAWEPTVADPGFPAAPLPSPLGQPRAVPQEFDLPCDTLSCALKMPSKGSAGPNNQPSVPQGLLHQMVKAFPQGQILSLDETIEEGDCLFNDNTTTFDSRPDNNTHTCAKHLARCLPGAKSALFLPLWDWNRSRWLCGVLVWTTSSFRALGLEELHYFKVFGDSLISEVSRIHWATTERSKFDFISSVSHELRSPLHGILASAELLHATSLSRSQEEMVAMIEKSGLTLLDTTNHMLEFCKVNNLRHTNTLNEMTPENDTANLVSDFNISHLVEEVADILYTGQCAPEQVSQLAKRMSSNKEATDSITNDSSAQDQMSVVIRVDQTDTWMIRSFAGAWRRIVMNLLGNAMKWTTAGFIEIALSKARGRSGSQSPLVRLSITDTGCGIAPDFIKHKLFAPFAQEDPLSEGVGLGLSTVQQLVMSLGGHVNVRSEVGVGTQADVYIPVQYLPPSLGPEDSPAPTTTQPGTTPMHACLVGFNGYPDIKEAPTGILTVEGKRNLSIQSALANIFMTKMKWNISLANSIEEAHGQVIVIEQELLRRAMNENDQRVSELAAQNGVDFFIVLSGNVPIILDSLSVNVIRVAQPFGPQKIYNAVERIMKWREIQIPPAPRAPDAAFSLMAPQTKTGNSSDSGPGIYDRGISEYSHKPTSSSGGSSASTPRPSSKQALAHVLIVDDNEINVKIMATFMRKINCSYDTAHNGLVALEKYKSSNVHYDFVMMDISMPVMDGLVSTSKIREFEREHGLKPSCIMAVTGVSSTGFQHQATTAGIDNYLIKPLSLRALRTLMNIA</sequence>
<dbReference type="Pfam" id="PF01590">
    <property type="entry name" value="GAF"/>
    <property type="match status" value="1"/>
</dbReference>
<reference evidence="10" key="2">
    <citation type="journal article" date="2023" name="IMA Fungus">
        <title>Comparative genomic study of the Penicillium genus elucidates a diverse pangenome and 15 lateral gene transfer events.</title>
        <authorList>
            <person name="Petersen C."/>
            <person name="Sorensen T."/>
            <person name="Nielsen M.R."/>
            <person name="Sondergaard T.E."/>
            <person name="Sorensen J.L."/>
            <person name="Fitzpatrick D.A."/>
            <person name="Frisvad J.C."/>
            <person name="Nielsen K.L."/>
        </authorList>
    </citation>
    <scope>NUCLEOTIDE SEQUENCE</scope>
    <source>
        <strain evidence="10">IBT 3081</strain>
    </source>
</reference>
<protein>
    <recommendedName>
        <fullName evidence="2">histidine kinase</fullName>
        <ecNumber evidence="2">2.7.13.3</ecNumber>
    </recommendedName>
</protein>
<dbReference type="PANTHER" id="PTHR43047:SF72">
    <property type="entry name" value="OSMOSENSING HISTIDINE PROTEIN KINASE SLN1"/>
    <property type="match status" value="1"/>
</dbReference>
<gene>
    <name evidence="10" type="ORF">N7517_009186</name>
</gene>
<dbReference type="Gene3D" id="3.30.450.40">
    <property type="match status" value="1"/>
</dbReference>
<dbReference type="CDD" id="cd00082">
    <property type="entry name" value="HisKA"/>
    <property type="match status" value="1"/>
</dbReference>
<comment type="catalytic activity">
    <reaction evidence="1">
        <text>ATP + protein L-histidine = ADP + protein N-phospho-L-histidine.</text>
        <dbReference type="EC" id="2.7.13.3"/>
    </reaction>
</comment>
<evidence type="ECO:0000313" key="11">
    <source>
        <dbReference type="Proteomes" id="UP001147752"/>
    </source>
</evidence>
<evidence type="ECO:0000313" key="10">
    <source>
        <dbReference type="EMBL" id="KAJ5359995.1"/>
    </source>
</evidence>
<dbReference type="PROSITE" id="PS50109">
    <property type="entry name" value="HIS_KIN"/>
    <property type="match status" value="1"/>
</dbReference>
<dbReference type="InterPro" id="IPR004358">
    <property type="entry name" value="Sig_transdc_His_kin-like_C"/>
</dbReference>
<dbReference type="InterPro" id="IPR003018">
    <property type="entry name" value="GAF"/>
</dbReference>
<evidence type="ECO:0000256" key="2">
    <source>
        <dbReference type="ARBA" id="ARBA00012438"/>
    </source>
</evidence>
<dbReference type="OrthoDB" id="303614at2759"/>
<feature type="region of interest" description="Disordered" evidence="7">
    <location>
        <begin position="1"/>
        <end position="23"/>
    </location>
</feature>
<dbReference type="InterPro" id="IPR011006">
    <property type="entry name" value="CheY-like_superfamily"/>
</dbReference>
<keyword evidence="3 6" id="KW-0597">Phosphoprotein</keyword>
<dbReference type="SMART" id="SM00388">
    <property type="entry name" value="HisKA"/>
    <property type="match status" value="1"/>
</dbReference>
<organism evidence="10 11">
    <name type="scientific">Penicillium concentricum</name>
    <dbReference type="NCBI Taxonomy" id="293559"/>
    <lineage>
        <taxon>Eukaryota</taxon>
        <taxon>Fungi</taxon>
        <taxon>Dikarya</taxon>
        <taxon>Ascomycota</taxon>
        <taxon>Pezizomycotina</taxon>
        <taxon>Eurotiomycetes</taxon>
        <taxon>Eurotiomycetidae</taxon>
        <taxon>Eurotiales</taxon>
        <taxon>Aspergillaceae</taxon>
        <taxon>Penicillium</taxon>
    </lineage>
</organism>
<dbReference type="SUPFAM" id="SSF47384">
    <property type="entry name" value="Homodimeric domain of signal transducing histidine kinase"/>
    <property type="match status" value="1"/>
</dbReference>
<feature type="region of interest" description="Disordered" evidence="7">
    <location>
        <begin position="38"/>
        <end position="60"/>
    </location>
</feature>
<dbReference type="SUPFAM" id="SSF52172">
    <property type="entry name" value="CheY-like"/>
    <property type="match status" value="1"/>
</dbReference>
<dbReference type="GO" id="GO:0009927">
    <property type="term" value="F:histidine phosphotransfer kinase activity"/>
    <property type="evidence" value="ECO:0007669"/>
    <property type="project" value="TreeGrafter"/>
</dbReference>
<evidence type="ECO:0000256" key="7">
    <source>
        <dbReference type="SAM" id="MobiDB-lite"/>
    </source>
</evidence>
<keyword evidence="11" id="KW-1185">Reference proteome</keyword>
<keyword evidence="4" id="KW-0808">Transferase</keyword>
<dbReference type="RefSeq" id="XP_056575481.1">
    <property type="nucleotide sequence ID" value="XM_056726909.1"/>
</dbReference>
<dbReference type="SUPFAM" id="SSF55874">
    <property type="entry name" value="ATPase domain of HSP90 chaperone/DNA topoisomerase II/histidine kinase"/>
    <property type="match status" value="1"/>
</dbReference>